<dbReference type="OMA" id="WLVYAKT"/>
<dbReference type="PANTHER" id="PTHR33608">
    <property type="entry name" value="BLL2464 PROTEIN"/>
    <property type="match status" value="1"/>
</dbReference>
<dbReference type="Gene3D" id="3.40.50.410">
    <property type="entry name" value="von Willebrand factor, type A domain"/>
    <property type="match status" value="1"/>
</dbReference>
<protein>
    <submittedName>
        <fullName evidence="2">DUF58 domain-containing protein</fullName>
    </submittedName>
</protein>
<gene>
    <name evidence="2" type="ORF">DGD08_11660</name>
</gene>
<dbReference type="SUPFAM" id="SSF53300">
    <property type="entry name" value="vWA-like"/>
    <property type="match status" value="1"/>
</dbReference>
<accession>A0A3D4VB49</accession>
<evidence type="ECO:0000313" key="3">
    <source>
        <dbReference type="Proteomes" id="UP000264071"/>
    </source>
</evidence>
<evidence type="ECO:0000313" key="2">
    <source>
        <dbReference type="EMBL" id="HCT57848.1"/>
    </source>
</evidence>
<proteinExistence type="predicted"/>
<dbReference type="AlphaFoldDB" id="A0A3D4VB49"/>
<sequence>MPVAPASFLDPSLLAKISDLALLARTVVDGFMHGQHRSLRKGSSLDFAEHRSYQPGDDLRRIDWRVYGRTDRFYIKEYDADTNAGVLFALDSSGSMDYGSGTVTKFAYGRMLAASLAWLSQSQGDRVGLATFTQDLEEVIPPSVRHLQRMLHTLANTTPKGSSRLVHSVERVGLLSSRAGILVLITDCYERPDALGRAVDALRMNGNDVIVFHLVDVAERDLPGDADTTFEDMESGALLPLKPDDLRNKYQTLIRDHHAALQSRLAAAGADYVRLLTNEPLDRALHAYLDARLTRGRVR</sequence>
<dbReference type="PANTHER" id="PTHR33608:SF7">
    <property type="entry name" value="DUF58 DOMAIN-CONTAINING PROTEIN"/>
    <property type="match status" value="1"/>
</dbReference>
<evidence type="ECO:0000259" key="1">
    <source>
        <dbReference type="Pfam" id="PF01882"/>
    </source>
</evidence>
<reference evidence="2 3" key="1">
    <citation type="journal article" date="2018" name="Nat. Biotechnol.">
        <title>A standardized bacterial taxonomy based on genome phylogeny substantially revises the tree of life.</title>
        <authorList>
            <person name="Parks D.H."/>
            <person name="Chuvochina M."/>
            <person name="Waite D.W."/>
            <person name="Rinke C."/>
            <person name="Skarshewski A."/>
            <person name="Chaumeil P.A."/>
            <person name="Hugenholtz P."/>
        </authorList>
    </citation>
    <scope>NUCLEOTIDE SEQUENCE [LARGE SCALE GENOMIC DNA]</scope>
    <source>
        <strain evidence="2">UBA8844</strain>
    </source>
</reference>
<dbReference type="InterPro" id="IPR036465">
    <property type="entry name" value="vWFA_dom_sf"/>
</dbReference>
<dbReference type="InterPro" id="IPR002881">
    <property type="entry name" value="DUF58"/>
</dbReference>
<dbReference type="EMBL" id="DPIY01000010">
    <property type="protein sequence ID" value="HCT57848.1"/>
    <property type="molecule type" value="Genomic_DNA"/>
</dbReference>
<dbReference type="Proteomes" id="UP000264071">
    <property type="component" value="Unassembled WGS sequence"/>
</dbReference>
<dbReference type="Pfam" id="PF01882">
    <property type="entry name" value="DUF58"/>
    <property type="match status" value="1"/>
</dbReference>
<comment type="caution">
    <text evidence="2">The sequence shown here is derived from an EMBL/GenBank/DDBJ whole genome shotgun (WGS) entry which is preliminary data.</text>
</comment>
<feature type="domain" description="DUF58" evidence="1">
    <location>
        <begin position="49"/>
        <end position="259"/>
    </location>
</feature>
<organism evidence="2 3">
    <name type="scientific">Gemmatimonas aurantiaca</name>
    <dbReference type="NCBI Taxonomy" id="173480"/>
    <lineage>
        <taxon>Bacteria</taxon>
        <taxon>Pseudomonadati</taxon>
        <taxon>Gemmatimonadota</taxon>
        <taxon>Gemmatimonadia</taxon>
        <taxon>Gemmatimonadales</taxon>
        <taxon>Gemmatimonadaceae</taxon>
        <taxon>Gemmatimonas</taxon>
    </lineage>
</organism>
<name>A0A3D4VB49_9BACT</name>